<name>A0A841FHC0_9ACTN</name>
<dbReference type="GO" id="GO:0008703">
    <property type="term" value="F:5-amino-6-(5-phosphoribosylamino)uracil reductase activity"/>
    <property type="evidence" value="ECO:0007669"/>
    <property type="project" value="InterPro"/>
</dbReference>
<reference evidence="2 3" key="1">
    <citation type="submission" date="2020-08" db="EMBL/GenBank/DDBJ databases">
        <title>Genomic Encyclopedia of Type Strains, Phase IV (KMG-IV): sequencing the most valuable type-strain genomes for metagenomic binning, comparative biology and taxonomic classification.</title>
        <authorList>
            <person name="Goeker M."/>
        </authorList>
    </citation>
    <scope>NUCLEOTIDE SEQUENCE [LARGE SCALE GENOMIC DNA]</scope>
    <source>
        <strain evidence="2 3">YIM 65646</strain>
    </source>
</reference>
<evidence type="ECO:0000313" key="3">
    <source>
        <dbReference type="Proteomes" id="UP000548476"/>
    </source>
</evidence>
<dbReference type="InterPro" id="IPR002734">
    <property type="entry name" value="RibDG_C"/>
</dbReference>
<gene>
    <name evidence="2" type="ORF">HNR73_002982</name>
</gene>
<dbReference type="EMBL" id="JACHGT010000006">
    <property type="protein sequence ID" value="MBB6035125.1"/>
    <property type="molecule type" value="Genomic_DNA"/>
</dbReference>
<accession>A0A841FHC0</accession>
<dbReference type="RefSeq" id="WP_184787995.1">
    <property type="nucleotide sequence ID" value="NZ_BONT01000007.1"/>
</dbReference>
<dbReference type="Gene3D" id="3.40.430.10">
    <property type="entry name" value="Dihydrofolate Reductase, subunit A"/>
    <property type="match status" value="1"/>
</dbReference>
<dbReference type="PANTHER" id="PTHR38011:SF11">
    <property type="entry name" value="2,5-DIAMINO-6-RIBOSYLAMINO-4(3H)-PYRIMIDINONE 5'-PHOSPHATE REDUCTASE"/>
    <property type="match status" value="1"/>
</dbReference>
<dbReference type="InterPro" id="IPR050765">
    <property type="entry name" value="Riboflavin_Biosynth_HTPR"/>
</dbReference>
<proteinExistence type="predicted"/>
<feature type="domain" description="Bacterial bifunctional deaminase-reductase C-terminal" evidence="1">
    <location>
        <begin position="107"/>
        <end position="180"/>
    </location>
</feature>
<dbReference type="InterPro" id="IPR024072">
    <property type="entry name" value="DHFR-like_dom_sf"/>
</dbReference>
<comment type="caution">
    <text evidence="2">The sequence shown here is derived from an EMBL/GenBank/DDBJ whole genome shotgun (WGS) entry which is preliminary data.</text>
</comment>
<dbReference type="AlphaFoldDB" id="A0A841FHC0"/>
<evidence type="ECO:0000313" key="2">
    <source>
        <dbReference type="EMBL" id="MBB6035125.1"/>
    </source>
</evidence>
<dbReference type="GO" id="GO:0009231">
    <property type="term" value="P:riboflavin biosynthetic process"/>
    <property type="evidence" value="ECO:0007669"/>
    <property type="project" value="InterPro"/>
</dbReference>
<keyword evidence="3" id="KW-1185">Reference proteome</keyword>
<evidence type="ECO:0000259" key="1">
    <source>
        <dbReference type="Pfam" id="PF01872"/>
    </source>
</evidence>
<organism evidence="2 3">
    <name type="scientific">Phytomonospora endophytica</name>
    <dbReference type="NCBI Taxonomy" id="714109"/>
    <lineage>
        <taxon>Bacteria</taxon>
        <taxon>Bacillati</taxon>
        <taxon>Actinomycetota</taxon>
        <taxon>Actinomycetes</taxon>
        <taxon>Micromonosporales</taxon>
        <taxon>Micromonosporaceae</taxon>
        <taxon>Phytomonospora</taxon>
    </lineage>
</organism>
<protein>
    <submittedName>
        <fullName evidence="2">Dihydrofolate reductase</fullName>
    </submittedName>
</protein>
<sequence length="191" mass="20181">MRKLVYFVGASIDGLIAASDGSIAAFFPLPDGLVEHLVAEYPQTLPTHLHEAVGVTVPSGRFDTVIQGRGTYEPALAEGISSPYAHLEQYVVSTSLGDTGDPRVHVVADPVATVRELKAREGGDIWLAGGSKLAGSLFGEIDELIVKLYPLVLGTGKPMFEGDVDATRFALVESTAIGTGGALLQRYTVTR</sequence>
<dbReference type="PANTHER" id="PTHR38011">
    <property type="entry name" value="DIHYDROFOLATE REDUCTASE FAMILY PROTEIN (AFU_ORTHOLOGUE AFUA_8G06820)"/>
    <property type="match status" value="1"/>
</dbReference>
<dbReference type="Pfam" id="PF01872">
    <property type="entry name" value="RibD_C"/>
    <property type="match status" value="1"/>
</dbReference>
<dbReference type="Proteomes" id="UP000548476">
    <property type="component" value="Unassembled WGS sequence"/>
</dbReference>
<dbReference type="SUPFAM" id="SSF53597">
    <property type="entry name" value="Dihydrofolate reductase-like"/>
    <property type="match status" value="1"/>
</dbReference>